<dbReference type="GeneID" id="5546109"/>
<dbReference type="HOGENOM" id="CLU_2102844_0_0_1"/>
<dbReference type="EMBL" id="DS480397">
    <property type="protein sequence ID" value="EDO17856.1"/>
    <property type="molecule type" value="Genomic_DNA"/>
</dbReference>
<sequence length="116" mass="13663">MQESLSSFDKETHSTGGLGDQDAQEEQMSWFKRVYSWIVVIDGDVDILRGRGYHYVPEVTNYMFFLGGRFRTVKTKKHLSLIVMFLIIAPMVLFSIFETHKLWHTKYGYKLLVIFF</sequence>
<dbReference type="InParanoid" id="A7TIR4"/>
<dbReference type="STRING" id="436907.A7TIR4"/>
<dbReference type="Proteomes" id="UP000000267">
    <property type="component" value="Unassembled WGS sequence"/>
</dbReference>
<keyword evidence="2" id="KW-1133">Transmembrane helix</keyword>
<evidence type="ECO:0000256" key="2">
    <source>
        <dbReference type="SAM" id="Phobius"/>
    </source>
</evidence>
<evidence type="ECO:0000313" key="3">
    <source>
        <dbReference type="EMBL" id="EDO17856.1"/>
    </source>
</evidence>
<dbReference type="OrthoDB" id="9909019at2759"/>
<protein>
    <submittedName>
        <fullName evidence="3">Uncharacterized protein</fullName>
    </submittedName>
</protein>
<name>A7TIR4_VANPO</name>
<reference evidence="3 4" key="1">
    <citation type="journal article" date="2007" name="Proc. Natl. Acad. Sci. U.S.A.">
        <title>Independent sorting-out of thousands of duplicated gene pairs in two yeast species descended from a whole-genome duplication.</title>
        <authorList>
            <person name="Scannell D.R."/>
            <person name="Frank A.C."/>
            <person name="Conant G.C."/>
            <person name="Byrne K.P."/>
            <person name="Woolfit M."/>
            <person name="Wolfe K.H."/>
        </authorList>
    </citation>
    <scope>NUCLEOTIDE SEQUENCE [LARGE SCALE GENOMIC DNA]</scope>
    <source>
        <strain evidence="4">ATCC 22028 / DSM 70294 / BCRC 21397 / CBS 2163 / NBRC 10782 / NRRL Y-8283 / UCD 57-17</strain>
    </source>
</reference>
<keyword evidence="2" id="KW-0812">Transmembrane</keyword>
<proteinExistence type="predicted"/>
<evidence type="ECO:0000256" key="1">
    <source>
        <dbReference type="SAM" id="MobiDB-lite"/>
    </source>
</evidence>
<feature type="region of interest" description="Disordered" evidence="1">
    <location>
        <begin position="1"/>
        <end position="23"/>
    </location>
</feature>
<feature type="non-terminal residue" evidence="3">
    <location>
        <position position="116"/>
    </location>
</feature>
<feature type="transmembrane region" description="Helical" evidence="2">
    <location>
        <begin position="79"/>
        <end position="97"/>
    </location>
</feature>
<dbReference type="RefSeq" id="XP_001645714.1">
    <property type="nucleotide sequence ID" value="XM_001645664.1"/>
</dbReference>
<accession>A7TIR4</accession>
<keyword evidence="2" id="KW-0472">Membrane</keyword>
<organism evidence="4">
    <name type="scientific">Vanderwaltozyma polyspora (strain ATCC 22028 / DSM 70294 / BCRC 21397 / CBS 2163 / NBRC 10782 / NRRL Y-8283 / UCD 57-17)</name>
    <name type="common">Kluyveromyces polysporus</name>
    <dbReference type="NCBI Taxonomy" id="436907"/>
    <lineage>
        <taxon>Eukaryota</taxon>
        <taxon>Fungi</taxon>
        <taxon>Dikarya</taxon>
        <taxon>Ascomycota</taxon>
        <taxon>Saccharomycotina</taxon>
        <taxon>Saccharomycetes</taxon>
        <taxon>Saccharomycetales</taxon>
        <taxon>Saccharomycetaceae</taxon>
        <taxon>Vanderwaltozyma</taxon>
    </lineage>
</organism>
<keyword evidence="4" id="KW-1185">Reference proteome</keyword>
<dbReference type="eggNOG" id="KOG1311">
    <property type="taxonomic scope" value="Eukaryota"/>
</dbReference>
<gene>
    <name evidence="3" type="ORF">Kpol_1043p45</name>
</gene>
<evidence type="ECO:0000313" key="4">
    <source>
        <dbReference type="Proteomes" id="UP000000267"/>
    </source>
</evidence>
<dbReference type="AlphaFoldDB" id="A7TIR4"/>